<name>A0ACC2ZY08_9EURO</name>
<dbReference type="Proteomes" id="UP001172386">
    <property type="component" value="Unassembled WGS sequence"/>
</dbReference>
<accession>A0ACC2ZY08</accession>
<evidence type="ECO:0000313" key="1">
    <source>
        <dbReference type="EMBL" id="KAJ9652463.1"/>
    </source>
</evidence>
<proteinExistence type="predicted"/>
<gene>
    <name evidence="1" type="ORF">H2198_008286</name>
</gene>
<organism evidence="1 2">
    <name type="scientific">Neophaeococcomyces mojaviensis</name>
    <dbReference type="NCBI Taxonomy" id="3383035"/>
    <lineage>
        <taxon>Eukaryota</taxon>
        <taxon>Fungi</taxon>
        <taxon>Dikarya</taxon>
        <taxon>Ascomycota</taxon>
        <taxon>Pezizomycotina</taxon>
        <taxon>Eurotiomycetes</taxon>
        <taxon>Chaetothyriomycetidae</taxon>
        <taxon>Chaetothyriales</taxon>
        <taxon>Chaetothyriales incertae sedis</taxon>
        <taxon>Neophaeococcomyces</taxon>
    </lineage>
</organism>
<protein>
    <submittedName>
        <fullName evidence="1">Uncharacterized protein</fullName>
    </submittedName>
</protein>
<sequence>MRRLRYNIAASLDGFIASPNGATDWIVEDESIDFVKLYAEFDMFVMGRKTYETLLDMGEQNPLRGKRREEMAIVSSGMRAEEHPEVTLVKEDVVRYVADLKAKDGRDIWLFGGGKLARCLLEAELVDTIEVAIMPVLLGEGVKMICDGSANEWRLKLRGIEKLKSGILMCEYDVVYSS</sequence>
<reference evidence="1" key="1">
    <citation type="submission" date="2022-10" db="EMBL/GenBank/DDBJ databases">
        <title>Culturing micro-colonial fungi from biological soil crusts in the Mojave desert and describing Neophaeococcomyces mojavensis, and introducing the new genera and species Taxawa tesnikishii.</title>
        <authorList>
            <person name="Kurbessoian T."/>
            <person name="Stajich J.E."/>
        </authorList>
    </citation>
    <scope>NUCLEOTIDE SEQUENCE</scope>
    <source>
        <strain evidence="1">JES_112</strain>
    </source>
</reference>
<evidence type="ECO:0000313" key="2">
    <source>
        <dbReference type="Proteomes" id="UP001172386"/>
    </source>
</evidence>
<dbReference type="EMBL" id="JAPDRQ010000198">
    <property type="protein sequence ID" value="KAJ9652463.1"/>
    <property type="molecule type" value="Genomic_DNA"/>
</dbReference>
<keyword evidence="2" id="KW-1185">Reference proteome</keyword>
<comment type="caution">
    <text evidence="1">The sequence shown here is derived from an EMBL/GenBank/DDBJ whole genome shotgun (WGS) entry which is preliminary data.</text>
</comment>